<feature type="transmembrane region" description="Helical" evidence="1">
    <location>
        <begin position="350"/>
        <end position="375"/>
    </location>
</feature>
<accession>A0ABM1JAZ0</accession>
<protein>
    <submittedName>
        <fullName evidence="5">Nose resistant to fluoxetine protein 6-like isoform X1</fullName>
    </submittedName>
</protein>
<dbReference type="InterPro" id="IPR006621">
    <property type="entry name" value="Nose-resist-to-fluoxetine_N"/>
</dbReference>
<dbReference type="PANTHER" id="PTHR11161:SF72">
    <property type="entry name" value="FI21449P1"/>
    <property type="match status" value="1"/>
</dbReference>
<organism evidence="4 5">
    <name type="scientific">Polistes dominula</name>
    <name type="common">European paper wasp</name>
    <name type="synonym">Vespa dominula</name>
    <dbReference type="NCBI Taxonomy" id="743375"/>
    <lineage>
        <taxon>Eukaryota</taxon>
        <taxon>Metazoa</taxon>
        <taxon>Ecdysozoa</taxon>
        <taxon>Arthropoda</taxon>
        <taxon>Hexapoda</taxon>
        <taxon>Insecta</taxon>
        <taxon>Pterygota</taxon>
        <taxon>Neoptera</taxon>
        <taxon>Endopterygota</taxon>
        <taxon>Hymenoptera</taxon>
        <taxon>Apocrita</taxon>
        <taxon>Aculeata</taxon>
        <taxon>Vespoidea</taxon>
        <taxon>Vespidae</taxon>
        <taxon>Polistinae</taxon>
        <taxon>Polistini</taxon>
        <taxon>Polistes</taxon>
    </lineage>
</organism>
<sequence length="710" mass="82470">MARPGFKLLAGLLFFLNYCTANQMRELKIHALPVYAMLSNAELLNSTQCGKELTEFRQAIDQQKLWSLKVIDASGEPRSGFIYGNNYWLGSRSQCEDAGNREPYELSPDVLRNNSKYRHVEEEFPPFKVKFFVANCRHNSTLKYHVVIPDEDLIILGMCLPASCSKDHLSTLLEILMRNRTLFKGELYSADFTLVEVRDLVDDHRWLLSGTFITMTAIIILTLLLMIIGTAYDLLIYQIQLKKYNKYIQDRDNLQARGDTQALNDNNIDHPEKLKYQSFLWNIFLAFSAYSNTKRIFNMKSENADIPVIHGLRFFAMIMIILIHCYYFSMDFVENRSIVLRRKEEFFGQMMYNGGMLAVDTFFSIGGFLVAYLYVKKDMSKNISKPNDYLNIVKLYLLVLLKRFIRLTPTLMIISGLVQIRAAWNGKASLFYITERSHENCQKYWWRNILYIHNLFSLQEMCMSWSWYLANDMQYFLIINFLLFLSSTYFKIAASLLGILFTSSIILTGYISYIYNFIPTMDKLLNLMDVIYYPPWIRIGPYIVGVMTAYIVVKLNNKLLWKRKTIILFSILASLCNLLVLFGLYLRRMSVLTAAIYVALSRTVWAIGIAWLLIACCTNNGGIVNSILSCKVWIPFSRLTYAAYLLNPIVISSMSFLSESSLHFNYSTFGVLYVGYIIIVYICSYMVSLMFELPYIYLMKEVMDYLNIKT</sequence>
<feature type="transmembrane region" description="Helical" evidence="1">
    <location>
        <begin position="535"/>
        <end position="553"/>
    </location>
</feature>
<keyword evidence="2" id="KW-0732">Signal</keyword>
<name>A0ABM1JAZ0_POLDO</name>
<evidence type="ECO:0000256" key="2">
    <source>
        <dbReference type="SAM" id="SignalP"/>
    </source>
</evidence>
<feature type="domain" description="Nose resistant-to-fluoxetine protein N-terminal" evidence="3">
    <location>
        <begin position="46"/>
        <end position="201"/>
    </location>
</feature>
<feature type="signal peptide" evidence="2">
    <location>
        <begin position="1"/>
        <end position="21"/>
    </location>
</feature>
<feature type="transmembrane region" description="Helical" evidence="1">
    <location>
        <begin position="639"/>
        <end position="658"/>
    </location>
</feature>
<feature type="transmembrane region" description="Helical" evidence="1">
    <location>
        <begin position="465"/>
        <end position="485"/>
    </location>
</feature>
<dbReference type="InterPro" id="IPR052728">
    <property type="entry name" value="O2_lipid_transport_reg"/>
</dbReference>
<dbReference type="SMART" id="SM00703">
    <property type="entry name" value="NRF"/>
    <property type="match status" value="1"/>
</dbReference>
<gene>
    <name evidence="5" type="primary">LOC107073464</name>
</gene>
<keyword evidence="1" id="KW-0472">Membrane</keyword>
<evidence type="ECO:0000256" key="1">
    <source>
        <dbReference type="SAM" id="Phobius"/>
    </source>
</evidence>
<dbReference type="InterPro" id="IPR002656">
    <property type="entry name" value="Acyl_transf_3_dom"/>
</dbReference>
<feature type="chain" id="PRO_5046607256" evidence="2">
    <location>
        <begin position="22"/>
        <end position="710"/>
    </location>
</feature>
<evidence type="ECO:0000259" key="3">
    <source>
        <dbReference type="SMART" id="SM00703"/>
    </source>
</evidence>
<feature type="transmembrane region" description="Helical" evidence="1">
    <location>
        <begin position="565"/>
        <end position="586"/>
    </location>
</feature>
<dbReference type="Proteomes" id="UP000694924">
    <property type="component" value="Unplaced"/>
</dbReference>
<dbReference type="RefSeq" id="XP_015189628.1">
    <property type="nucleotide sequence ID" value="XM_015334142.1"/>
</dbReference>
<feature type="transmembrane region" description="Helical" evidence="1">
    <location>
        <begin position="670"/>
        <end position="691"/>
    </location>
</feature>
<dbReference type="Pfam" id="PF01757">
    <property type="entry name" value="Acyl_transf_3"/>
    <property type="match status" value="1"/>
</dbReference>
<dbReference type="PANTHER" id="PTHR11161">
    <property type="entry name" value="O-ACYLTRANSFERASE"/>
    <property type="match status" value="1"/>
</dbReference>
<proteinExistence type="predicted"/>
<feature type="transmembrane region" description="Helical" evidence="1">
    <location>
        <begin position="308"/>
        <end position="330"/>
    </location>
</feature>
<keyword evidence="1" id="KW-1133">Transmembrane helix</keyword>
<feature type="transmembrane region" description="Helical" evidence="1">
    <location>
        <begin position="592"/>
        <end position="618"/>
    </location>
</feature>
<keyword evidence="4" id="KW-1185">Reference proteome</keyword>
<evidence type="ECO:0000313" key="5">
    <source>
        <dbReference type="RefSeq" id="XP_015189628.1"/>
    </source>
</evidence>
<keyword evidence="1" id="KW-0812">Transmembrane</keyword>
<reference evidence="5" key="1">
    <citation type="submission" date="2025-08" db="UniProtKB">
        <authorList>
            <consortium name="RefSeq"/>
        </authorList>
    </citation>
    <scope>IDENTIFICATION</scope>
    <source>
        <tissue evidence="5">Whole body</tissue>
    </source>
</reference>
<dbReference type="Pfam" id="PF20146">
    <property type="entry name" value="NRF"/>
    <property type="match status" value="1"/>
</dbReference>
<feature type="transmembrane region" description="Helical" evidence="1">
    <location>
        <begin position="404"/>
        <end position="424"/>
    </location>
</feature>
<dbReference type="GeneID" id="107073464"/>
<evidence type="ECO:0000313" key="4">
    <source>
        <dbReference type="Proteomes" id="UP000694924"/>
    </source>
</evidence>
<feature type="transmembrane region" description="Helical" evidence="1">
    <location>
        <begin position="492"/>
        <end position="515"/>
    </location>
</feature>
<feature type="transmembrane region" description="Helical" evidence="1">
    <location>
        <begin position="206"/>
        <end position="236"/>
    </location>
</feature>